<dbReference type="Pfam" id="PF10633">
    <property type="entry name" value="NPCBM_assoc"/>
    <property type="match status" value="2"/>
</dbReference>
<evidence type="ECO:0000313" key="4">
    <source>
        <dbReference type="EMBL" id="SHG21154.1"/>
    </source>
</evidence>
<dbReference type="STRING" id="930117.SAMN05216225_102043"/>
<accession>A0A1M5HYS4</accession>
<keyword evidence="2" id="KW-0732">Signal</keyword>
<keyword evidence="1" id="KW-1133">Transmembrane helix</keyword>
<evidence type="ECO:0000256" key="2">
    <source>
        <dbReference type="SAM" id="SignalP"/>
    </source>
</evidence>
<feature type="chain" id="PRO_5013177772" evidence="2">
    <location>
        <begin position="27"/>
        <end position="383"/>
    </location>
</feature>
<dbReference type="Proteomes" id="UP000183988">
    <property type="component" value="Unassembled WGS sequence"/>
</dbReference>
<evidence type="ECO:0000256" key="1">
    <source>
        <dbReference type="SAM" id="Phobius"/>
    </source>
</evidence>
<feature type="domain" description="Alpha-galactosidase NEW3" evidence="3">
    <location>
        <begin position="263"/>
        <end position="338"/>
    </location>
</feature>
<dbReference type="OrthoDB" id="8631677at2"/>
<keyword evidence="1" id="KW-0472">Membrane</keyword>
<dbReference type="InterPro" id="IPR013783">
    <property type="entry name" value="Ig-like_fold"/>
</dbReference>
<reference evidence="4 5" key="1">
    <citation type="submission" date="2016-11" db="EMBL/GenBank/DDBJ databases">
        <authorList>
            <person name="Jaros S."/>
            <person name="Januszkiewicz K."/>
            <person name="Wedrychowicz H."/>
        </authorList>
    </citation>
    <scope>NUCLEOTIDE SEQUENCE [LARGE SCALE GENOMIC DNA]</scope>
    <source>
        <strain evidence="4 5">IBRC-M 10683</strain>
    </source>
</reference>
<evidence type="ECO:0000313" key="5">
    <source>
        <dbReference type="Proteomes" id="UP000183988"/>
    </source>
</evidence>
<organism evidence="4 5">
    <name type="scientific">Ornithinibacillus halophilus</name>
    <dbReference type="NCBI Taxonomy" id="930117"/>
    <lineage>
        <taxon>Bacteria</taxon>
        <taxon>Bacillati</taxon>
        <taxon>Bacillota</taxon>
        <taxon>Bacilli</taxon>
        <taxon>Bacillales</taxon>
        <taxon>Bacillaceae</taxon>
        <taxon>Ornithinibacillus</taxon>
    </lineage>
</organism>
<dbReference type="PANTHER" id="PTHR39198">
    <property type="entry name" value="HYPOTHETICAL MEMBRANE PROTEIN, CONSERVED"/>
    <property type="match status" value="1"/>
</dbReference>
<dbReference type="InterPro" id="IPR018905">
    <property type="entry name" value="A-galactase_NEW3"/>
</dbReference>
<dbReference type="Gene3D" id="2.60.40.10">
    <property type="entry name" value="Immunoglobulins"/>
    <property type="match status" value="3"/>
</dbReference>
<evidence type="ECO:0000259" key="3">
    <source>
        <dbReference type="Pfam" id="PF10633"/>
    </source>
</evidence>
<name>A0A1M5HYS4_9BACI</name>
<dbReference type="EMBL" id="FQVW01000020">
    <property type="protein sequence ID" value="SHG21154.1"/>
    <property type="molecule type" value="Genomic_DNA"/>
</dbReference>
<dbReference type="PANTHER" id="PTHR39198:SF1">
    <property type="entry name" value="ALPHA-GALACTOSIDASE NEW3 DOMAIN-CONTAINING PROTEIN"/>
    <property type="match status" value="1"/>
</dbReference>
<keyword evidence="1" id="KW-0812">Transmembrane</keyword>
<gene>
    <name evidence="4" type="ORF">SAMN05216225_102043</name>
</gene>
<sequence>MVKKVISLLLVLLMGGLTVGTVTSHADVTVYTPLTGLSVTPGEDIEYSVDVINDGNEIEHITFDVEGLPEDWDYSITASGSSVSQLSIRPNREEDILVAVTVPLQVEKGTYEFDLIANGNGDNRDALPIVVNVTEEGTFKTNLTVEQPNMQGHADSTFRYSTTLKNQTAEQQHYSLISQEPQGWNVQFKADSKGVTSVTLEPSEEKTVEVVVTPAENATADSYTIPIQASAGATSSEIELEAVITGEYGVNLTTPDGKLSEDITAGRDRKIELVVENTGTVDLTDIQLNSSTPPRWEATFDNDTIPTLEAGQSTTVTATLTAPDDAIAGDYVTTFRVETAEASSEANFRMSVKTSTTWGFVGVAIILIVIGGLYYIFRKYGRR</sequence>
<keyword evidence="5" id="KW-1185">Reference proteome</keyword>
<proteinExistence type="predicted"/>
<feature type="transmembrane region" description="Helical" evidence="1">
    <location>
        <begin position="358"/>
        <end position="377"/>
    </location>
</feature>
<dbReference type="RefSeq" id="WP_072890415.1">
    <property type="nucleotide sequence ID" value="NZ_FQVW01000020.1"/>
</dbReference>
<dbReference type="AlphaFoldDB" id="A0A1M5HYS4"/>
<feature type="signal peptide" evidence="2">
    <location>
        <begin position="1"/>
        <end position="26"/>
    </location>
</feature>
<feature type="domain" description="Alpha-galactosidase NEW3" evidence="3">
    <location>
        <begin position="155"/>
        <end position="230"/>
    </location>
</feature>
<protein>
    <submittedName>
        <fullName evidence="4">NPCBM-associated, NEW3 domain of alpha-galactosidase</fullName>
    </submittedName>
</protein>